<dbReference type="SUPFAM" id="SSF54928">
    <property type="entry name" value="RNA-binding domain, RBD"/>
    <property type="match status" value="1"/>
</dbReference>
<reference evidence="2" key="1">
    <citation type="journal article" date="2020" name="Stud. Mycol.">
        <title>101 Dothideomycetes genomes: a test case for predicting lifestyles and emergence of pathogens.</title>
        <authorList>
            <person name="Haridas S."/>
            <person name="Albert R."/>
            <person name="Binder M."/>
            <person name="Bloem J."/>
            <person name="Labutti K."/>
            <person name="Salamov A."/>
            <person name="Andreopoulos B."/>
            <person name="Baker S."/>
            <person name="Barry K."/>
            <person name="Bills G."/>
            <person name="Bluhm B."/>
            <person name="Cannon C."/>
            <person name="Castanera R."/>
            <person name="Culley D."/>
            <person name="Daum C."/>
            <person name="Ezra D."/>
            <person name="Gonzalez J."/>
            <person name="Henrissat B."/>
            <person name="Kuo A."/>
            <person name="Liang C."/>
            <person name="Lipzen A."/>
            <person name="Lutzoni F."/>
            <person name="Magnuson J."/>
            <person name="Mondo S."/>
            <person name="Nolan M."/>
            <person name="Ohm R."/>
            <person name="Pangilinan J."/>
            <person name="Park H.-J."/>
            <person name="Ramirez L."/>
            <person name="Alfaro M."/>
            <person name="Sun H."/>
            <person name="Tritt A."/>
            <person name="Yoshinaga Y."/>
            <person name="Zwiers L.-H."/>
            <person name="Turgeon B."/>
            <person name="Goodwin S."/>
            <person name="Spatafora J."/>
            <person name="Crous P."/>
            <person name="Grigoriev I."/>
        </authorList>
    </citation>
    <scope>NUCLEOTIDE SEQUENCE</scope>
    <source>
        <strain evidence="2">CBS 473.64</strain>
    </source>
</reference>
<evidence type="ECO:0000313" key="3">
    <source>
        <dbReference type="Proteomes" id="UP000799753"/>
    </source>
</evidence>
<gene>
    <name evidence="2" type="ORF">P280DRAFT_215231</name>
</gene>
<evidence type="ECO:0000313" key="2">
    <source>
        <dbReference type="EMBL" id="KAF2643714.1"/>
    </source>
</evidence>
<organism evidence="2 3">
    <name type="scientific">Massarina eburnea CBS 473.64</name>
    <dbReference type="NCBI Taxonomy" id="1395130"/>
    <lineage>
        <taxon>Eukaryota</taxon>
        <taxon>Fungi</taxon>
        <taxon>Dikarya</taxon>
        <taxon>Ascomycota</taxon>
        <taxon>Pezizomycotina</taxon>
        <taxon>Dothideomycetes</taxon>
        <taxon>Pleosporomycetidae</taxon>
        <taxon>Pleosporales</taxon>
        <taxon>Massarineae</taxon>
        <taxon>Massarinaceae</taxon>
        <taxon>Massarina</taxon>
    </lineage>
</organism>
<name>A0A6A6SC30_9PLEO</name>
<protein>
    <recommendedName>
        <fullName evidence="1">RRM domain-containing protein</fullName>
    </recommendedName>
</protein>
<dbReference type="CDD" id="cd00590">
    <property type="entry name" value="RRM_SF"/>
    <property type="match status" value="1"/>
</dbReference>
<dbReference type="Pfam" id="PF00076">
    <property type="entry name" value="RRM_1"/>
    <property type="match status" value="1"/>
</dbReference>
<feature type="domain" description="RRM" evidence="1">
    <location>
        <begin position="48"/>
        <end position="113"/>
    </location>
</feature>
<dbReference type="InterPro" id="IPR000504">
    <property type="entry name" value="RRM_dom"/>
</dbReference>
<accession>A0A6A6SC30</accession>
<dbReference type="EMBL" id="MU006779">
    <property type="protein sequence ID" value="KAF2643714.1"/>
    <property type="molecule type" value="Genomic_DNA"/>
</dbReference>
<dbReference type="AlphaFoldDB" id="A0A6A6SC30"/>
<dbReference type="Gene3D" id="3.30.70.330">
    <property type="match status" value="1"/>
</dbReference>
<keyword evidence="3" id="KW-1185">Reference proteome</keyword>
<evidence type="ECO:0000259" key="1">
    <source>
        <dbReference type="Pfam" id="PF00076"/>
    </source>
</evidence>
<dbReference type="InterPro" id="IPR012677">
    <property type="entry name" value="Nucleotide-bd_a/b_plait_sf"/>
</dbReference>
<dbReference type="InterPro" id="IPR035979">
    <property type="entry name" value="RBD_domain_sf"/>
</dbReference>
<dbReference type="OrthoDB" id="1049195at2759"/>
<sequence length="284" mass="32052">MKSLRRLSHPISMRVASPLLIVPPSTFEALPVALPCTPSPNRVAVELSNFPPHFVKADILLLLKNFHVLEEFALPKVTRFAYPFRATIYFASPEEAERAVKDLHGTTVGGRTISVELKGDEEKQRAQEIQNIADQLRFAIVNTARTYFPHLENAILEIREIAKDNDNFAFLQARNVITLDGTSSEEHSLLAQNMAKWDFIAGGMAELQLNVDSLAYDVRLEALKDLSNDLEKQGVLRAAWRKWDGSHVLDQSVQEKEEELERPLTGFARMFAMGKGKNQTSRKR</sequence>
<dbReference type="GO" id="GO:0003723">
    <property type="term" value="F:RNA binding"/>
    <property type="evidence" value="ECO:0007669"/>
    <property type="project" value="InterPro"/>
</dbReference>
<proteinExistence type="predicted"/>
<dbReference type="Proteomes" id="UP000799753">
    <property type="component" value="Unassembled WGS sequence"/>
</dbReference>